<dbReference type="Proteomes" id="UP000054928">
    <property type="component" value="Unassembled WGS sequence"/>
</dbReference>
<sequence length="62" mass="6549">MSVPTTSPKGFLVGNRSELVWAESKDSSSSGYVLGSSKTAKSLELGSEGKDDCEPQSTLLIR</sequence>
<evidence type="ECO:0000313" key="2">
    <source>
        <dbReference type="EMBL" id="CEG50122.1"/>
    </source>
</evidence>
<feature type="region of interest" description="Disordered" evidence="1">
    <location>
        <begin position="43"/>
        <end position="62"/>
    </location>
</feature>
<dbReference type="RefSeq" id="XP_024586491.1">
    <property type="nucleotide sequence ID" value="XM_024721387.1"/>
</dbReference>
<reference evidence="3" key="1">
    <citation type="submission" date="2014-09" db="EMBL/GenBank/DDBJ databases">
        <authorList>
            <person name="Sharma Rahul"/>
            <person name="Thines Marco"/>
        </authorList>
    </citation>
    <scope>NUCLEOTIDE SEQUENCE [LARGE SCALE GENOMIC DNA]</scope>
</reference>
<accession>A0A0P1B8I1</accession>
<keyword evidence="3" id="KW-1185">Reference proteome</keyword>
<evidence type="ECO:0000256" key="1">
    <source>
        <dbReference type="SAM" id="MobiDB-lite"/>
    </source>
</evidence>
<name>A0A0P1B8I1_PLAHL</name>
<dbReference type="EMBL" id="CCYD01003101">
    <property type="protein sequence ID" value="CEG50122.1"/>
    <property type="molecule type" value="Genomic_DNA"/>
</dbReference>
<dbReference type="GeneID" id="36402903"/>
<dbReference type="AlphaFoldDB" id="A0A0P1B8I1"/>
<protein>
    <submittedName>
        <fullName evidence="2">Uncharacterized protein</fullName>
    </submittedName>
</protein>
<organism evidence="2 3">
    <name type="scientific">Plasmopara halstedii</name>
    <name type="common">Downy mildew of sunflower</name>
    <dbReference type="NCBI Taxonomy" id="4781"/>
    <lineage>
        <taxon>Eukaryota</taxon>
        <taxon>Sar</taxon>
        <taxon>Stramenopiles</taxon>
        <taxon>Oomycota</taxon>
        <taxon>Peronosporomycetes</taxon>
        <taxon>Peronosporales</taxon>
        <taxon>Peronosporaceae</taxon>
        <taxon>Plasmopara</taxon>
    </lineage>
</organism>
<evidence type="ECO:0000313" key="3">
    <source>
        <dbReference type="Proteomes" id="UP000054928"/>
    </source>
</evidence>
<proteinExistence type="predicted"/>